<evidence type="ECO:0008006" key="5">
    <source>
        <dbReference type="Google" id="ProtNLM"/>
    </source>
</evidence>
<comment type="caution">
    <text evidence="3">The sequence shown here is derived from an EMBL/GenBank/DDBJ whole genome shotgun (WGS) entry which is preliminary data.</text>
</comment>
<keyword evidence="2" id="KW-0732">Signal</keyword>
<feature type="chain" id="PRO_5019090839" description="Lipoprotein" evidence="2">
    <location>
        <begin position="26"/>
        <end position="171"/>
    </location>
</feature>
<keyword evidence="4" id="KW-1185">Reference proteome</keyword>
<feature type="signal peptide" evidence="2">
    <location>
        <begin position="1"/>
        <end position="25"/>
    </location>
</feature>
<evidence type="ECO:0000313" key="3">
    <source>
        <dbReference type="EMBL" id="RVU35065.1"/>
    </source>
</evidence>
<protein>
    <recommendedName>
        <fullName evidence="5">Lipoprotein</fullName>
    </recommendedName>
</protein>
<organism evidence="3 4">
    <name type="scientific">Hwanghaeella grinnelliae</name>
    <dbReference type="NCBI Taxonomy" id="2500179"/>
    <lineage>
        <taxon>Bacteria</taxon>
        <taxon>Pseudomonadati</taxon>
        <taxon>Pseudomonadota</taxon>
        <taxon>Alphaproteobacteria</taxon>
        <taxon>Rhodospirillales</taxon>
        <taxon>Rhodospirillaceae</taxon>
        <taxon>Hwanghaeella</taxon>
    </lineage>
</organism>
<dbReference type="PROSITE" id="PS51257">
    <property type="entry name" value="PROKAR_LIPOPROTEIN"/>
    <property type="match status" value="1"/>
</dbReference>
<dbReference type="RefSeq" id="WP_127767386.1">
    <property type="nucleotide sequence ID" value="NZ_SADE01000003.1"/>
</dbReference>
<name>A0A437QKN4_9PROT</name>
<sequence length="171" mass="18365">MTGFRISKGLVAAIAAGFLSIVALAGCDDAPNEPESTAAQKTPELSPGASAESLKAKKQAQLALEIEPHGYLFIEGRHRFTQTRHFTESAGVGVTLTRGKVCVSSGKECVEAEVTYRVDAGKKLSLQQHYVATEALPDDAVVEYWGVDDNGNPVSVKTDIHLEIPKQDIRE</sequence>
<proteinExistence type="predicted"/>
<accession>A0A437QKN4</accession>
<gene>
    <name evidence="3" type="ORF">EOI86_19760</name>
</gene>
<dbReference type="EMBL" id="SADE01000003">
    <property type="protein sequence ID" value="RVU35065.1"/>
    <property type="molecule type" value="Genomic_DNA"/>
</dbReference>
<dbReference type="OrthoDB" id="122295at2"/>
<feature type="region of interest" description="Disordered" evidence="1">
    <location>
        <begin position="32"/>
        <end position="52"/>
    </location>
</feature>
<dbReference type="Proteomes" id="UP000287447">
    <property type="component" value="Unassembled WGS sequence"/>
</dbReference>
<evidence type="ECO:0000256" key="1">
    <source>
        <dbReference type="SAM" id="MobiDB-lite"/>
    </source>
</evidence>
<reference evidence="4" key="1">
    <citation type="submission" date="2019-01" db="EMBL/GenBank/DDBJ databases">
        <title>Gri0909 isolated from a small marine red alga.</title>
        <authorList>
            <person name="Kim J."/>
            <person name="Jeong S.E."/>
            <person name="Jeon C.O."/>
        </authorList>
    </citation>
    <scope>NUCLEOTIDE SEQUENCE [LARGE SCALE GENOMIC DNA]</scope>
    <source>
        <strain evidence="4">Gri0909</strain>
    </source>
</reference>
<dbReference type="AlphaFoldDB" id="A0A437QKN4"/>
<evidence type="ECO:0000313" key="4">
    <source>
        <dbReference type="Proteomes" id="UP000287447"/>
    </source>
</evidence>
<evidence type="ECO:0000256" key="2">
    <source>
        <dbReference type="SAM" id="SignalP"/>
    </source>
</evidence>